<organism evidence="12 13">
    <name type="scientific">Bacteriovorax antarcticus</name>
    <dbReference type="NCBI Taxonomy" id="3088717"/>
    <lineage>
        <taxon>Bacteria</taxon>
        <taxon>Pseudomonadati</taxon>
        <taxon>Bdellovibrionota</taxon>
        <taxon>Bacteriovoracia</taxon>
        <taxon>Bacteriovoracales</taxon>
        <taxon>Bacteriovoracaceae</taxon>
        <taxon>Bacteriovorax</taxon>
    </lineage>
</organism>
<dbReference type="InterPro" id="IPR027387">
    <property type="entry name" value="Cytb/b6-like_sf"/>
</dbReference>
<dbReference type="EMBL" id="JAYGJQ010000001">
    <property type="protein sequence ID" value="MEA9354581.1"/>
    <property type="molecule type" value="Genomic_DNA"/>
</dbReference>
<keyword evidence="3" id="KW-0349">Heme</keyword>
<protein>
    <recommendedName>
        <fullName evidence="11">Cytochrome b/b6 C-terminal region profile domain-containing protein</fullName>
    </recommendedName>
</protein>
<evidence type="ECO:0000256" key="10">
    <source>
        <dbReference type="SAM" id="Phobius"/>
    </source>
</evidence>
<evidence type="ECO:0000256" key="5">
    <source>
        <dbReference type="ARBA" id="ARBA00022723"/>
    </source>
</evidence>
<keyword evidence="8" id="KW-0408">Iron</keyword>
<keyword evidence="5" id="KW-0479">Metal-binding</keyword>
<dbReference type="Gene3D" id="1.20.810.10">
    <property type="entry name" value="Cytochrome Bc1 Complex, Chain C"/>
    <property type="match status" value="1"/>
</dbReference>
<accession>A0ABU5VNG0</accession>
<keyword evidence="7 10" id="KW-1133">Transmembrane helix</keyword>
<evidence type="ECO:0000259" key="11">
    <source>
        <dbReference type="Pfam" id="PF00032"/>
    </source>
</evidence>
<evidence type="ECO:0000313" key="12">
    <source>
        <dbReference type="EMBL" id="MEA9354581.1"/>
    </source>
</evidence>
<feature type="transmembrane region" description="Helical" evidence="10">
    <location>
        <begin position="38"/>
        <end position="63"/>
    </location>
</feature>
<evidence type="ECO:0000256" key="1">
    <source>
        <dbReference type="ARBA" id="ARBA00004141"/>
    </source>
</evidence>
<feature type="transmembrane region" description="Helical" evidence="10">
    <location>
        <begin position="6"/>
        <end position="26"/>
    </location>
</feature>
<evidence type="ECO:0000256" key="9">
    <source>
        <dbReference type="ARBA" id="ARBA00023136"/>
    </source>
</evidence>
<sequence length="360" mass="41494">MLKELINHLADPIFSFPIATIAFYFMIKYYKVFGSKKFGIGAIIVAIPVVAWLFADPNFYLIIKTPDNVPIGILLILVAWSTWFSMHKASINDERIEQGLGPVEGLPENREKVWSWPNLVYTELFAIIACTAFLVVWAIIFKAPLEEPANPTWAPNPAKAPWYFLGLQEMLVYFDPWMAGVVLPGLVVGGLIAIPYIDTNPKGNGYFTFSERKWAITSFLYGWLVLWVYLIIVGVFFRGPNWTFYGPFEFWDLHKVVAEYNINLSEFIWIKGLGTGMPKNLVLREIFGILLTIGYVGFIPVWVARATNFGRKFYTDMGAIRYYIFMFLFVTMMSLPIKMFLRWLFSLKYIVALPEWELNL</sequence>
<dbReference type="SUPFAM" id="SSF81648">
    <property type="entry name" value="a domain/subunit of cytochrome bc1 complex (Ubiquinol-cytochrome c reductase)"/>
    <property type="match status" value="1"/>
</dbReference>
<keyword evidence="6" id="KW-0249">Electron transport</keyword>
<gene>
    <name evidence="12" type="ORF">SHI21_00095</name>
</gene>
<dbReference type="InterPro" id="IPR036150">
    <property type="entry name" value="Cyt_b/b6_C_sf"/>
</dbReference>
<feature type="transmembrane region" description="Helical" evidence="10">
    <location>
        <begin position="218"/>
        <end position="237"/>
    </location>
</feature>
<feature type="transmembrane region" description="Helical" evidence="10">
    <location>
        <begin position="177"/>
        <end position="197"/>
    </location>
</feature>
<keyword evidence="9 10" id="KW-0472">Membrane</keyword>
<dbReference type="Pfam" id="PF00032">
    <property type="entry name" value="Cytochrom_B_C"/>
    <property type="match status" value="1"/>
</dbReference>
<proteinExistence type="predicted"/>
<feature type="transmembrane region" description="Helical" evidence="10">
    <location>
        <begin position="69"/>
        <end position="86"/>
    </location>
</feature>
<dbReference type="InterPro" id="IPR005798">
    <property type="entry name" value="Cyt_b/b6_C"/>
</dbReference>
<feature type="domain" description="Cytochrome b/b6 C-terminal region profile" evidence="11">
    <location>
        <begin position="148"/>
        <end position="227"/>
    </location>
</feature>
<keyword evidence="4 10" id="KW-0812">Transmembrane</keyword>
<keyword evidence="2" id="KW-0813">Transport</keyword>
<reference evidence="12 13" key="1">
    <citation type="submission" date="2023-11" db="EMBL/GenBank/DDBJ databases">
        <title>A Novel Polar Bacteriovorax (B. antarcticus) Isolated from the Biocrust in Antarctica.</title>
        <authorList>
            <person name="Mun W."/>
            <person name="Choi S.Y."/>
            <person name="Mitchell R.J."/>
        </authorList>
    </citation>
    <scope>NUCLEOTIDE SEQUENCE [LARGE SCALE GENOMIC DNA]</scope>
    <source>
        <strain evidence="12 13">PP10</strain>
    </source>
</reference>
<comment type="caution">
    <text evidence="12">The sequence shown here is derived from an EMBL/GenBank/DDBJ whole genome shotgun (WGS) entry which is preliminary data.</text>
</comment>
<feature type="transmembrane region" description="Helical" evidence="10">
    <location>
        <begin position="286"/>
        <end position="303"/>
    </location>
</feature>
<evidence type="ECO:0000256" key="6">
    <source>
        <dbReference type="ARBA" id="ARBA00022982"/>
    </source>
</evidence>
<evidence type="ECO:0000256" key="7">
    <source>
        <dbReference type="ARBA" id="ARBA00022989"/>
    </source>
</evidence>
<comment type="subcellular location">
    <subcellularLocation>
        <location evidence="1">Membrane</location>
        <topology evidence="1">Multi-pass membrane protein</topology>
    </subcellularLocation>
</comment>
<evidence type="ECO:0000256" key="2">
    <source>
        <dbReference type="ARBA" id="ARBA00022448"/>
    </source>
</evidence>
<evidence type="ECO:0000256" key="8">
    <source>
        <dbReference type="ARBA" id="ARBA00023004"/>
    </source>
</evidence>
<evidence type="ECO:0000313" key="13">
    <source>
        <dbReference type="Proteomes" id="UP001302274"/>
    </source>
</evidence>
<evidence type="ECO:0000256" key="3">
    <source>
        <dbReference type="ARBA" id="ARBA00022617"/>
    </source>
</evidence>
<dbReference type="RefSeq" id="WP_323574005.1">
    <property type="nucleotide sequence ID" value="NZ_JAYGJQ010000001.1"/>
</dbReference>
<feature type="transmembrane region" description="Helical" evidence="10">
    <location>
        <begin position="119"/>
        <end position="140"/>
    </location>
</feature>
<evidence type="ECO:0000256" key="4">
    <source>
        <dbReference type="ARBA" id="ARBA00022692"/>
    </source>
</evidence>
<name>A0ABU5VNG0_9BACT</name>
<feature type="transmembrane region" description="Helical" evidence="10">
    <location>
        <begin position="323"/>
        <end position="345"/>
    </location>
</feature>
<keyword evidence="13" id="KW-1185">Reference proteome</keyword>
<dbReference type="Proteomes" id="UP001302274">
    <property type="component" value="Unassembled WGS sequence"/>
</dbReference>